<organism evidence="2">
    <name type="scientific">marine metagenome</name>
    <dbReference type="NCBI Taxonomy" id="408172"/>
    <lineage>
        <taxon>unclassified sequences</taxon>
        <taxon>metagenomes</taxon>
        <taxon>ecological metagenomes</taxon>
    </lineage>
</organism>
<dbReference type="PANTHER" id="PTHR23084:SF263">
    <property type="entry name" value="MORN REPEAT-CONTAINING PROTEIN 1"/>
    <property type="match status" value="1"/>
</dbReference>
<sequence length="333" mass="37231">MKKRWSNSSKVPVFSGSLLRKRLARFFPSRSIIERTFSGQAVLLALSLSATMIGADVRRIELVDGDIYEGDVKDGVRTGQGRLERRGGAWYQGDFLDGQMHGKGSYTWADLRVYQGTFRNDKRHGSGTLRWPNGNQYVGDFRDNRRTGTGRFVSAENDVYEGEFLNDQMHGNGAYVWSDGRRYEGMFRDGVKSGMGVLNWPTGNKYEGQFLEDQRHGLGVLYWGDGTTYQGLFALNQMNGYGVKTNPDEVPVFQQWRMGNLLEAWPIVESDRCRLNIDGAPWIFAGSSCINGQAHGTGIAVSVDGQAYIVNGRFVLGRLIQGDVKTLPLPESQ</sequence>
<dbReference type="FunFam" id="2.20.110.10:FF:000002">
    <property type="entry name" value="Phosphatidylinositol 4-phosphate 5-kinase 8"/>
    <property type="match status" value="1"/>
</dbReference>
<dbReference type="SUPFAM" id="SSF82185">
    <property type="entry name" value="Histone H3 K4-specific methyltransferase SET7/9 N-terminal domain"/>
    <property type="match status" value="2"/>
</dbReference>
<reference evidence="2" key="1">
    <citation type="submission" date="2018-05" db="EMBL/GenBank/DDBJ databases">
        <authorList>
            <person name="Lanie J.A."/>
            <person name="Ng W.-L."/>
            <person name="Kazmierczak K.M."/>
            <person name="Andrzejewski T.M."/>
            <person name="Davidsen T.M."/>
            <person name="Wayne K.J."/>
            <person name="Tettelin H."/>
            <person name="Glass J.I."/>
            <person name="Rusch D."/>
            <person name="Podicherti R."/>
            <person name="Tsui H.-C.T."/>
            <person name="Winkler M.E."/>
        </authorList>
    </citation>
    <scope>NUCLEOTIDE SEQUENCE</scope>
</reference>
<dbReference type="AlphaFoldDB" id="A0A381U5V5"/>
<protein>
    <recommendedName>
        <fullName evidence="3">MORN repeat-containing protein</fullName>
    </recommendedName>
</protein>
<dbReference type="SMART" id="SM00698">
    <property type="entry name" value="MORN"/>
    <property type="match status" value="8"/>
</dbReference>
<dbReference type="InterPro" id="IPR003409">
    <property type="entry name" value="MORN"/>
</dbReference>
<evidence type="ECO:0008006" key="3">
    <source>
        <dbReference type="Google" id="ProtNLM"/>
    </source>
</evidence>
<accession>A0A381U5V5</accession>
<dbReference type="PANTHER" id="PTHR23084">
    <property type="entry name" value="PHOSPHATIDYLINOSITOL-4-PHOSPHATE 5-KINASE RELATED"/>
    <property type="match status" value="1"/>
</dbReference>
<evidence type="ECO:0000256" key="1">
    <source>
        <dbReference type="ARBA" id="ARBA00022737"/>
    </source>
</evidence>
<keyword evidence="1" id="KW-0677">Repeat</keyword>
<dbReference type="Pfam" id="PF02493">
    <property type="entry name" value="MORN"/>
    <property type="match status" value="8"/>
</dbReference>
<gene>
    <name evidence="2" type="ORF">METZ01_LOCUS76489</name>
</gene>
<dbReference type="Gene3D" id="2.20.110.10">
    <property type="entry name" value="Histone H3 K4-specific methyltransferase SET7/9 N-terminal domain"/>
    <property type="match status" value="4"/>
</dbReference>
<proteinExistence type="predicted"/>
<evidence type="ECO:0000313" key="2">
    <source>
        <dbReference type="EMBL" id="SVA23635.1"/>
    </source>
</evidence>
<dbReference type="EMBL" id="UINC01005802">
    <property type="protein sequence ID" value="SVA23635.1"/>
    <property type="molecule type" value="Genomic_DNA"/>
</dbReference>
<name>A0A381U5V5_9ZZZZ</name>